<gene>
    <name evidence="1" type="ORF">UJA718_LOCUS50291</name>
</gene>
<evidence type="ECO:0000313" key="2">
    <source>
        <dbReference type="Proteomes" id="UP000663873"/>
    </source>
</evidence>
<proteinExistence type="predicted"/>
<keyword evidence="2" id="KW-1185">Reference proteome</keyword>
<reference evidence="1" key="1">
    <citation type="submission" date="2021-02" db="EMBL/GenBank/DDBJ databases">
        <authorList>
            <person name="Nowell W R."/>
        </authorList>
    </citation>
    <scope>NUCLEOTIDE SEQUENCE</scope>
</reference>
<feature type="non-terminal residue" evidence="1">
    <location>
        <position position="1"/>
    </location>
</feature>
<comment type="caution">
    <text evidence="1">The sequence shown here is derived from an EMBL/GenBank/DDBJ whole genome shotgun (WGS) entry which is preliminary data.</text>
</comment>
<dbReference type="Proteomes" id="UP000663873">
    <property type="component" value="Unassembled WGS sequence"/>
</dbReference>
<name>A0A822ADW9_9BILA</name>
<sequence>MKEAKRREQIELELKTSKQSLE</sequence>
<evidence type="ECO:0000313" key="1">
    <source>
        <dbReference type="EMBL" id="CAF5003234.1"/>
    </source>
</evidence>
<dbReference type="AlphaFoldDB" id="A0A822ADW9"/>
<organism evidence="1 2">
    <name type="scientific">Rotaria socialis</name>
    <dbReference type="NCBI Taxonomy" id="392032"/>
    <lineage>
        <taxon>Eukaryota</taxon>
        <taxon>Metazoa</taxon>
        <taxon>Spiralia</taxon>
        <taxon>Gnathifera</taxon>
        <taxon>Rotifera</taxon>
        <taxon>Eurotatoria</taxon>
        <taxon>Bdelloidea</taxon>
        <taxon>Philodinida</taxon>
        <taxon>Philodinidae</taxon>
        <taxon>Rotaria</taxon>
    </lineage>
</organism>
<dbReference type="EMBL" id="CAJOBP010111474">
    <property type="protein sequence ID" value="CAF5003234.1"/>
    <property type="molecule type" value="Genomic_DNA"/>
</dbReference>
<protein>
    <submittedName>
        <fullName evidence="1">Uncharacterized protein</fullName>
    </submittedName>
</protein>
<accession>A0A822ADW9</accession>